<keyword evidence="2" id="KW-1185">Reference proteome</keyword>
<organism evidence="1 2">
    <name type="scientific">Geodermatophilus africanus</name>
    <dbReference type="NCBI Taxonomy" id="1137993"/>
    <lineage>
        <taxon>Bacteria</taxon>
        <taxon>Bacillati</taxon>
        <taxon>Actinomycetota</taxon>
        <taxon>Actinomycetes</taxon>
        <taxon>Geodermatophilales</taxon>
        <taxon>Geodermatophilaceae</taxon>
        <taxon>Geodermatophilus</taxon>
    </lineage>
</organism>
<dbReference type="RefSeq" id="WP_091160761.1">
    <property type="nucleotide sequence ID" value="NZ_FNOT01000016.1"/>
</dbReference>
<sequence length="90" mass="9960">MTRSDLTGAGDEPVVARVTPESGSTVARLLGMPLGLDVWERHADFLVVAAPESRLAELERRRLARVDRWATAAEYVARMQERPPTEDDDG</sequence>
<dbReference type="STRING" id="1137993.SAMN05660209_04303"/>
<dbReference type="EMBL" id="FNOT01000016">
    <property type="protein sequence ID" value="SDY99999.1"/>
    <property type="molecule type" value="Genomic_DNA"/>
</dbReference>
<dbReference type="OrthoDB" id="8450472at2"/>
<reference evidence="2" key="1">
    <citation type="submission" date="2016-10" db="EMBL/GenBank/DDBJ databases">
        <authorList>
            <person name="Varghese N."/>
            <person name="Submissions S."/>
        </authorList>
    </citation>
    <scope>NUCLEOTIDE SEQUENCE [LARGE SCALE GENOMIC DNA]</scope>
    <source>
        <strain evidence="2">DSM 45422</strain>
    </source>
</reference>
<evidence type="ECO:0000313" key="2">
    <source>
        <dbReference type="Proteomes" id="UP000198921"/>
    </source>
</evidence>
<name>A0A1H3PHW5_9ACTN</name>
<protein>
    <submittedName>
        <fullName evidence="1">Uncharacterized protein</fullName>
    </submittedName>
</protein>
<proteinExistence type="predicted"/>
<evidence type="ECO:0000313" key="1">
    <source>
        <dbReference type="EMBL" id="SDY99999.1"/>
    </source>
</evidence>
<gene>
    <name evidence="1" type="ORF">SAMN05660209_04303</name>
</gene>
<accession>A0A1H3PHW5</accession>
<dbReference type="AlphaFoldDB" id="A0A1H3PHW5"/>
<dbReference type="Proteomes" id="UP000198921">
    <property type="component" value="Unassembled WGS sequence"/>
</dbReference>